<organism evidence="1 2">
    <name type="scientific">Dysgonomonas capnocytophagoides</name>
    <dbReference type="NCBI Taxonomy" id="45254"/>
    <lineage>
        <taxon>Bacteria</taxon>
        <taxon>Pseudomonadati</taxon>
        <taxon>Bacteroidota</taxon>
        <taxon>Bacteroidia</taxon>
        <taxon>Bacteroidales</taxon>
        <taxon>Dysgonomonadaceae</taxon>
        <taxon>Dysgonomonas</taxon>
    </lineage>
</organism>
<sequence>MLPYSKHTAVVTIGSGHLENGEWVEGSKQELTIKGRYIPGNNGSQVVKNKDGDEVIYKGRFMTSTPINKDAVRLLVASKSVEAPIINWYPYDSHTVIYI</sequence>
<accession>A0A4Y8KTP9</accession>
<proteinExistence type="predicted"/>
<evidence type="ECO:0000313" key="1">
    <source>
        <dbReference type="EMBL" id="TFD92184.1"/>
    </source>
</evidence>
<dbReference type="AlphaFoldDB" id="A0A4Y8KTP9"/>
<dbReference type="EMBL" id="SOML01000018">
    <property type="protein sequence ID" value="TFD92184.1"/>
    <property type="molecule type" value="Genomic_DNA"/>
</dbReference>
<name>A0A4Y8KTP9_9BACT</name>
<keyword evidence="2" id="KW-1185">Reference proteome</keyword>
<comment type="caution">
    <text evidence="1">The sequence shown here is derived from an EMBL/GenBank/DDBJ whole genome shotgun (WGS) entry which is preliminary data.</text>
</comment>
<protein>
    <submittedName>
        <fullName evidence="1">Uncharacterized protein</fullName>
    </submittedName>
</protein>
<dbReference type="OrthoDB" id="1031118at2"/>
<dbReference type="Proteomes" id="UP000297861">
    <property type="component" value="Unassembled WGS sequence"/>
</dbReference>
<gene>
    <name evidence="1" type="ORF">E2605_18950</name>
</gene>
<dbReference type="RefSeq" id="WP_134437592.1">
    <property type="nucleotide sequence ID" value="NZ_SOML01000018.1"/>
</dbReference>
<evidence type="ECO:0000313" key="2">
    <source>
        <dbReference type="Proteomes" id="UP000297861"/>
    </source>
</evidence>
<reference evidence="1 2" key="1">
    <citation type="submission" date="2019-03" db="EMBL/GenBank/DDBJ databases">
        <title>San Antonio Military Medical Center submission to MRSN (WRAIR), pending publication.</title>
        <authorList>
            <person name="Blyth D.M."/>
            <person name="Mccarthy S.L."/>
            <person name="Schall S.E."/>
            <person name="Stam J.A."/>
            <person name="Ong A.C."/>
            <person name="Mcgann P.T."/>
        </authorList>
    </citation>
    <scope>NUCLEOTIDE SEQUENCE [LARGE SCALE GENOMIC DNA]</scope>
    <source>
        <strain evidence="1 2">MRSN571793</strain>
    </source>
</reference>